<dbReference type="KEGG" id="cfr:102517277"/>
<feature type="compositionally biased region" description="Low complexity" evidence="11">
    <location>
        <begin position="541"/>
        <end position="550"/>
    </location>
</feature>
<dbReference type="PANTHER" id="PTHR23085">
    <property type="entry name" value="GH28348P"/>
    <property type="match status" value="1"/>
</dbReference>
<dbReference type="SUPFAM" id="SSF82185">
    <property type="entry name" value="Histone H3 K4-specific methyltransferase SET7/9 N-terminal domain"/>
    <property type="match status" value="2"/>
</dbReference>
<gene>
    <name evidence="14" type="primary">JPH3</name>
</gene>
<feature type="region of interest" description="Disordered" evidence="11">
    <location>
        <begin position="619"/>
        <end position="669"/>
    </location>
</feature>
<feature type="region of interest" description="Disordered" evidence="11">
    <location>
        <begin position="230"/>
        <end position="262"/>
    </location>
</feature>
<evidence type="ECO:0000256" key="6">
    <source>
        <dbReference type="ARBA" id="ARBA00022737"/>
    </source>
</evidence>
<dbReference type="GO" id="GO:0005789">
    <property type="term" value="C:endoplasmic reticulum membrane"/>
    <property type="evidence" value="ECO:0007669"/>
    <property type="project" value="UniProtKB-SubCell"/>
</dbReference>
<feature type="transmembrane region" description="Helical" evidence="12">
    <location>
        <begin position="726"/>
        <end position="746"/>
    </location>
</feature>
<dbReference type="RefSeq" id="XP_032320409.1">
    <property type="nucleotide sequence ID" value="XM_032464518.1"/>
</dbReference>
<keyword evidence="5 12" id="KW-0812">Transmembrane</keyword>
<proteinExistence type="inferred from homology"/>
<evidence type="ECO:0000313" key="14">
    <source>
        <dbReference type="RefSeq" id="XP_032320409.1"/>
    </source>
</evidence>
<dbReference type="CTD" id="57338"/>
<evidence type="ECO:0000256" key="8">
    <source>
        <dbReference type="ARBA" id="ARBA00022989"/>
    </source>
</evidence>
<dbReference type="AlphaFoldDB" id="A0A8B8RT29"/>
<dbReference type="GO" id="GO:0030314">
    <property type="term" value="C:junctional membrane complex"/>
    <property type="evidence" value="ECO:0007669"/>
    <property type="project" value="UniProtKB-UniRule"/>
</dbReference>
<feature type="region of interest" description="Disordered" evidence="11">
    <location>
        <begin position="690"/>
        <end position="717"/>
    </location>
</feature>
<feature type="compositionally biased region" description="Low complexity" evidence="11">
    <location>
        <begin position="231"/>
        <end position="244"/>
    </location>
</feature>
<evidence type="ECO:0000256" key="2">
    <source>
        <dbReference type="ARBA" id="ARBA00008599"/>
    </source>
</evidence>
<dbReference type="PIRSF" id="PIRSF037387">
    <property type="entry name" value="Junctophilin"/>
    <property type="match status" value="1"/>
</dbReference>
<sequence length="747" mass="80981">MSSGGRFNFDDGGSYCGGWEDGKAHGHGVCTGPKGQGEYTGSWSHGFEVLGVYTWPSGNTYQGTWAQGKRHGIGLESKGKWVYKGEWTHGFKGRYGVRECTGNGAKYEGTWSNGLQDGYGTETYSDGGTYQGQWVGGMRQGYGVRQSVPYGMAAVIRSPLRTSINSLRSEHTNGAALHPDAPAAVAGSPAVSRGGFVLVAHSDSEALKGKKKGLFRRSLLSGLKLRKSESKSSLASQRSKQSSFRSEAGMSTVSSTASDVHSTISLGEGEAELSVVEDDIDATTTETYVGEWKSDKRSGFGVSQRSDGLKYEGEWASNRRHGYGCMAFPDGTKEEGKYKQNVLVSGRRKSLIPLRASKIREKVDRAVEAAGRAATIAKQKAEIAASRTAHSRAKAEAALTAAQKAQEEARIARITAKEFSPSFQHRENGLEYQRPKHQLSSDDIEVISTGTPLQQESPELYRKGTTPSDLTPDDSPLQSFPASPTATPPPAPASRNKVAHFSRQVSVDEERGGDIQMLLEGRGGDYARNSWGEERAGGSRGIRSGAPRGGQPADDFRARGSGHKQPSNPRARERRTESPPTFSWTSHPRAGNPGPAGTKLLELDEEKLSNYELEMKPLLRMDSYAQEPHPPKRRYSKGGAGRGPGEDPRAERLRPKAQSREHARLASCTEPAVQRLESLRLGDRPEPRLLRWDLTFSPPQRSSPAALESDEETGDELKASTGSAPILVAMVILLNIGVAILFINFFI</sequence>
<protein>
    <recommendedName>
        <fullName evidence="10">Junctophilin</fullName>
    </recommendedName>
</protein>
<evidence type="ECO:0000256" key="11">
    <source>
        <dbReference type="SAM" id="MobiDB-lite"/>
    </source>
</evidence>
<dbReference type="SMART" id="SM00698">
    <property type="entry name" value="MORN"/>
    <property type="match status" value="7"/>
</dbReference>
<dbReference type="Gene3D" id="2.20.110.10">
    <property type="entry name" value="Histone H3 K4-specific methyltransferase SET7/9 N-terminal domain"/>
    <property type="match status" value="3"/>
</dbReference>
<keyword evidence="7 10" id="KW-0256">Endoplasmic reticulum</keyword>
<keyword evidence="8 12" id="KW-1133">Transmembrane helix</keyword>
<keyword evidence="6" id="KW-0677">Repeat</keyword>
<evidence type="ECO:0000256" key="7">
    <source>
        <dbReference type="ARBA" id="ARBA00022824"/>
    </source>
</evidence>
<dbReference type="FunFam" id="2.20.110.10:FF:000003">
    <property type="entry name" value="Junctophilin"/>
    <property type="match status" value="1"/>
</dbReference>
<dbReference type="FunFam" id="2.20.110.10:FF:000001">
    <property type="entry name" value="Junctophilin"/>
    <property type="match status" value="1"/>
</dbReference>
<dbReference type="Proteomes" id="UP000694856">
    <property type="component" value="Chromosome 21"/>
</dbReference>
<evidence type="ECO:0000256" key="5">
    <source>
        <dbReference type="ARBA" id="ARBA00022692"/>
    </source>
</evidence>
<dbReference type="GO" id="GO:0048167">
    <property type="term" value="P:regulation of synaptic plasticity"/>
    <property type="evidence" value="ECO:0007669"/>
    <property type="project" value="TreeGrafter"/>
</dbReference>
<dbReference type="GO" id="GO:0005886">
    <property type="term" value="C:plasma membrane"/>
    <property type="evidence" value="ECO:0007669"/>
    <property type="project" value="UniProtKB-SubCell"/>
</dbReference>
<evidence type="ECO:0000313" key="13">
    <source>
        <dbReference type="Proteomes" id="UP000694856"/>
    </source>
</evidence>
<evidence type="ECO:0000256" key="3">
    <source>
        <dbReference type="ARBA" id="ARBA00022475"/>
    </source>
</evidence>
<comment type="function">
    <text evidence="10">Junctophilins contribute to the formation of junctional membrane complexes (JMCs) which link the plasma membrane with the endoplasmic or sarcoplasmic reticulum in excitable cells. Provides a structural foundation for functional cross-talk between the cell surface and intracellular calcium release channels.</text>
</comment>
<organism evidence="13 14">
    <name type="scientific">Camelus ferus</name>
    <name type="common">Wild bactrian camel</name>
    <name type="synonym">Camelus bactrianus ferus</name>
    <dbReference type="NCBI Taxonomy" id="419612"/>
    <lineage>
        <taxon>Eukaryota</taxon>
        <taxon>Metazoa</taxon>
        <taxon>Chordata</taxon>
        <taxon>Craniata</taxon>
        <taxon>Vertebrata</taxon>
        <taxon>Euteleostomi</taxon>
        <taxon>Mammalia</taxon>
        <taxon>Eutheria</taxon>
        <taxon>Laurasiatheria</taxon>
        <taxon>Artiodactyla</taxon>
        <taxon>Tylopoda</taxon>
        <taxon>Camelidae</taxon>
        <taxon>Camelus</taxon>
    </lineage>
</organism>
<evidence type="ECO:0000256" key="12">
    <source>
        <dbReference type="SAM" id="Phobius"/>
    </source>
</evidence>
<evidence type="ECO:0000256" key="9">
    <source>
        <dbReference type="ARBA" id="ARBA00023136"/>
    </source>
</evidence>
<accession>A0A8B8RT29</accession>
<keyword evidence="3 10" id="KW-1003">Cell membrane</keyword>
<dbReference type="InterPro" id="IPR003409">
    <property type="entry name" value="MORN"/>
</dbReference>
<feature type="compositionally biased region" description="Basic and acidic residues" evidence="11">
    <location>
        <begin position="644"/>
        <end position="664"/>
    </location>
</feature>
<dbReference type="InterPro" id="IPR017191">
    <property type="entry name" value="Junctophilin"/>
</dbReference>
<dbReference type="FunFam" id="2.20.110.10:FF:000012">
    <property type="entry name" value="Junctophilin"/>
    <property type="match status" value="1"/>
</dbReference>
<reference evidence="14" key="1">
    <citation type="submission" date="2025-08" db="UniProtKB">
        <authorList>
            <consortium name="RefSeq"/>
        </authorList>
    </citation>
    <scope>IDENTIFICATION</scope>
    <source>
        <tissue evidence="14">Ear skin</tissue>
    </source>
</reference>
<feature type="region of interest" description="Disordered" evidence="11">
    <location>
        <begin position="416"/>
        <end position="600"/>
    </location>
</feature>
<keyword evidence="13" id="KW-1185">Reference proteome</keyword>
<dbReference type="GeneID" id="102517277"/>
<dbReference type="PANTHER" id="PTHR23085:SF7">
    <property type="entry name" value="JUNCTOPHILIN-3"/>
    <property type="match status" value="1"/>
</dbReference>
<comment type="subcellular location">
    <subcellularLocation>
        <location evidence="10">Cell membrane</location>
        <topology evidence="10">Peripheral membrane protein</topology>
    </subcellularLocation>
    <subcellularLocation>
        <location evidence="1 10">Endoplasmic reticulum membrane</location>
        <topology evidence="1">Single-pass type IV membrane protein</topology>
    </subcellularLocation>
</comment>
<feature type="compositionally biased region" description="Polar residues" evidence="11">
    <location>
        <begin position="249"/>
        <end position="262"/>
    </location>
</feature>
<keyword evidence="9 10" id="KW-0472">Membrane</keyword>
<dbReference type="Pfam" id="PF02493">
    <property type="entry name" value="MORN"/>
    <property type="match status" value="7"/>
</dbReference>
<feature type="compositionally biased region" description="Polar residues" evidence="11">
    <location>
        <begin position="448"/>
        <end position="457"/>
    </location>
</feature>
<evidence type="ECO:0000256" key="4">
    <source>
        <dbReference type="ARBA" id="ARBA00022553"/>
    </source>
</evidence>
<comment type="similarity">
    <text evidence="2 10">Belongs to the junctophilin family.</text>
</comment>
<keyword evidence="4" id="KW-0597">Phosphoprotein</keyword>
<name>A0A8B8RT29_CAMFR</name>
<evidence type="ECO:0000256" key="1">
    <source>
        <dbReference type="ARBA" id="ARBA00004163"/>
    </source>
</evidence>
<evidence type="ECO:0000256" key="10">
    <source>
        <dbReference type="PIRNR" id="PIRNR037387"/>
    </source>
</evidence>